<evidence type="ECO:0000313" key="3">
    <source>
        <dbReference type="Proteomes" id="UP001165080"/>
    </source>
</evidence>
<feature type="region of interest" description="Disordered" evidence="1">
    <location>
        <begin position="99"/>
        <end position="118"/>
    </location>
</feature>
<dbReference type="EMBL" id="BRXU01000011">
    <property type="protein sequence ID" value="GLC54671.1"/>
    <property type="molecule type" value="Genomic_DNA"/>
</dbReference>
<feature type="region of interest" description="Disordered" evidence="1">
    <location>
        <begin position="1"/>
        <end position="28"/>
    </location>
</feature>
<organism evidence="2 3">
    <name type="scientific">Pleodorina starrii</name>
    <dbReference type="NCBI Taxonomy" id="330485"/>
    <lineage>
        <taxon>Eukaryota</taxon>
        <taxon>Viridiplantae</taxon>
        <taxon>Chlorophyta</taxon>
        <taxon>core chlorophytes</taxon>
        <taxon>Chlorophyceae</taxon>
        <taxon>CS clade</taxon>
        <taxon>Chlamydomonadales</taxon>
        <taxon>Volvocaceae</taxon>
        <taxon>Pleodorina</taxon>
    </lineage>
</organism>
<keyword evidence="3" id="KW-1185">Reference proteome</keyword>
<feature type="region of interest" description="Disordered" evidence="1">
    <location>
        <begin position="47"/>
        <end position="88"/>
    </location>
</feature>
<proteinExistence type="predicted"/>
<sequence length="182" mass="19244">MGSTGTGRGAVVRSIGQRSSPESPALRYDAADLRPACASDALLVSELQSSPANPRDDQGFSCPGLASLPPAIAAPGGSEGGAPSLQHLQHELALLRTLQEQLRTHGQSSRTTSSWPEVSLEHSTWTSWQQEKLQLETLLQIKTEESALLEQMVQVLSEGAEVGSGTAAGQPPGQQRPTDGYY</sequence>
<reference evidence="2 3" key="1">
    <citation type="journal article" date="2023" name="Commun. Biol.">
        <title>Reorganization of the ancestral sex-determining regions during the evolution of trioecy in Pleodorina starrii.</title>
        <authorList>
            <person name="Takahashi K."/>
            <person name="Suzuki S."/>
            <person name="Kawai-Toyooka H."/>
            <person name="Yamamoto K."/>
            <person name="Hamaji T."/>
            <person name="Ootsuki R."/>
            <person name="Yamaguchi H."/>
            <person name="Kawachi M."/>
            <person name="Higashiyama T."/>
            <person name="Nozaki H."/>
        </authorList>
    </citation>
    <scope>NUCLEOTIDE SEQUENCE [LARGE SCALE GENOMIC DNA]</scope>
    <source>
        <strain evidence="2 3">NIES-4479</strain>
    </source>
</reference>
<comment type="caution">
    <text evidence="2">The sequence shown here is derived from an EMBL/GenBank/DDBJ whole genome shotgun (WGS) entry which is preliminary data.</text>
</comment>
<name>A0A9W6BLW2_9CHLO</name>
<dbReference type="Proteomes" id="UP001165080">
    <property type="component" value="Unassembled WGS sequence"/>
</dbReference>
<evidence type="ECO:0000256" key="1">
    <source>
        <dbReference type="SAM" id="MobiDB-lite"/>
    </source>
</evidence>
<feature type="compositionally biased region" description="Polar residues" evidence="1">
    <location>
        <begin position="172"/>
        <end position="182"/>
    </location>
</feature>
<gene>
    <name evidence="2" type="primary">PLEST010643</name>
    <name evidence="2" type="ORF">PLESTB_000893900</name>
</gene>
<feature type="region of interest" description="Disordered" evidence="1">
    <location>
        <begin position="160"/>
        <end position="182"/>
    </location>
</feature>
<accession>A0A9W6BLW2</accession>
<protein>
    <submittedName>
        <fullName evidence="2">Uncharacterized protein</fullName>
    </submittedName>
</protein>
<dbReference type="AlphaFoldDB" id="A0A9W6BLW2"/>
<evidence type="ECO:0000313" key="2">
    <source>
        <dbReference type="EMBL" id="GLC54671.1"/>
    </source>
</evidence>